<dbReference type="EMBL" id="LT591897">
    <property type="protein sequence ID" value="SBQ21011.1"/>
    <property type="molecule type" value="Genomic_DNA"/>
</dbReference>
<proteinExistence type="predicted"/>
<dbReference type="EMBL" id="SUQX01000015">
    <property type="protein sequence ID" value="TJX05167.1"/>
    <property type="molecule type" value="Genomic_DNA"/>
</dbReference>
<reference evidence="1" key="1">
    <citation type="submission" date="2016-06" db="EMBL/GenBank/DDBJ databases">
        <authorList>
            <consortium name="Pathogen Informatics"/>
        </authorList>
    </citation>
    <scope>NUCLEOTIDE SEQUENCE</scope>
    <source>
        <strain evidence="1">WHO F</strain>
    </source>
</reference>
<organism evidence="3 5">
    <name type="scientific">Neisseria gonorrhoeae</name>
    <dbReference type="NCBI Taxonomy" id="485"/>
    <lineage>
        <taxon>Bacteria</taxon>
        <taxon>Pseudomonadati</taxon>
        <taxon>Pseudomonadota</taxon>
        <taxon>Betaproteobacteria</taxon>
        <taxon>Neisseriales</taxon>
        <taxon>Neisseriaceae</taxon>
        <taxon>Neisseria</taxon>
    </lineage>
</organism>
<reference evidence="3 5" key="3">
    <citation type="submission" date="2019-04" db="EMBL/GenBank/DDBJ databases">
        <title>The CDC panel for molecular diagnostics of ciprofloxacin resistance and its use for research and clinical development.</title>
        <authorList>
            <person name="Liu H."/>
            <person name="Tang K."/>
            <person name="Pham C."/>
            <person name="Schmerer M."/>
        </authorList>
    </citation>
    <scope>NUCLEOTIDE SEQUENCE [LARGE SCALE GENOMIC DNA]</scope>
    <source>
        <strain evidence="3 5">LRRBGS_0742</strain>
    </source>
</reference>
<evidence type="ECO:0000313" key="4">
    <source>
        <dbReference type="Proteomes" id="UP000182484"/>
    </source>
</evidence>
<accession>A0AAQ1INM4</accession>
<dbReference type="Proteomes" id="UP000239837">
    <property type="component" value="Chromosome"/>
</dbReference>
<evidence type="ECO:0000313" key="3">
    <source>
        <dbReference type="EMBL" id="TJX05167.1"/>
    </source>
</evidence>
<evidence type="ECO:0000313" key="5">
    <source>
        <dbReference type="Proteomes" id="UP000307092"/>
    </source>
</evidence>
<gene>
    <name evidence="3" type="ORF">E8M63_08370</name>
    <name evidence="2" type="ORF">ESCNG_250016</name>
    <name evidence="1" type="ORF">WHOF_01218</name>
</gene>
<evidence type="ECO:0000313" key="2">
    <source>
        <dbReference type="EMBL" id="SCW12512.1"/>
    </source>
</evidence>
<reference evidence="2 4" key="2">
    <citation type="submission" date="2016-09" db="EMBL/GenBank/DDBJ databases">
        <authorList>
            <person name="Kumanski S."/>
            <person name="Beatrice B."/>
        </authorList>
    </citation>
    <scope>NUCLEOTIDE SEQUENCE [LARGE SCALE GENOMIC DNA]</scope>
    <source>
        <strain evidence="2">Mankind</strain>
    </source>
</reference>
<dbReference type="Proteomes" id="UP000182484">
    <property type="component" value="Unassembled WGS sequence"/>
</dbReference>
<dbReference type="Proteomes" id="UP000307092">
    <property type="component" value="Unassembled WGS sequence"/>
</dbReference>
<protein>
    <submittedName>
        <fullName evidence="3">Uncharacterized protein</fullName>
    </submittedName>
</protein>
<sequence>MILFFKPHSIRLKKAARIRKANVQLNKDIVIILFFKNLIGTSPGFQTLARPRHKIRKHRPKNLLRLLIIYTLEALCKRC</sequence>
<dbReference type="EMBL" id="FMTB01000018">
    <property type="protein sequence ID" value="SCW12512.1"/>
    <property type="molecule type" value="Genomic_DNA"/>
</dbReference>
<evidence type="ECO:0000313" key="1">
    <source>
        <dbReference type="EMBL" id="SBQ21011.1"/>
    </source>
</evidence>
<dbReference type="AlphaFoldDB" id="A0AAQ1INM4"/>
<name>A0AAQ1INM4_NEIGO</name>